<keyword evidence="2" id="KW-1185">Reference proteome</keyword>
<evidence type="ECO:0000313" key="1">
    <source>
        <dbReference type="EMBL" id="PPQ73332.1"/>
    </source>
</evidence>
<proteinExistence type="predicted"/>
<comment type="caution">
    <text evidence="1">The sequence shown here is derived from an EMBL/GenBank/DDBJ whole genome shotgun (WGS) entry which is preliminary data.</text>
</comment>
<name>A0A409W4A9_9AGAR</name>
<organism evidence="1 2">
    <name type="scientific">Panaeolus cyanescens</name>
    <dbReference type="NCBI Taxonomy" id="181874"/>
    <lineage>
        <taxon>Eukaryota</taxon>
        <taxon>Fungi</taxon>
        <taxon>Dikarya</taxon>
        <taxon>Basidiomycota</taxon>
        <taxon>Agaricomycotina</taxon>
        <taxon>Agaricomycetes</taxon>
        <taxon>Agaricomycetidae</taxon>
        <taxon>Agaricales</taxon>
        <taxon>Agaricineae</taxon>
        <taxon>Galeropsidaceae</taxon>
        <taxon>Panaeolus</taxon>
    </lineage>
</organism>
<evidence type="ECO:0000313" key="2">
    <source>
        <dbReference type="Proteomes" id="UP000284842"/>
    </source>
</evidence>
<sequence length="196" mass="20470">MHYIVLGHLIASPIPTHHRAASNKVSQLVAFISIVALTASAVEICFHANTLSCSGTSTCCKNVGSNTCCNAGASAVGYSIKYKSLPNLTTAQAWTVHNCASYETGIKTFLNGPGDRCWTGGGTRAPSAVWTYGTNGRLIGTSSPSGDCQDVDTFRYTDGNGVEQDISITAESTFEVLQALVDAGDFDALAALHASN</sequence>
<gene>
    <name evidence="1" type="ORF">CVT24_012302</name>
</gene>
<accession>A0A409W4A9</accession>
<reference evidence="1 2" key="1">
    <citation type="journal article" date="2018" name="Evol. Lett.">
        <title>Horizontal gene cluster transfer increased hallucinogenic mushroom diversity.</title>
        <authorList>
            <person name="Reynolds H.T."/>
            <person name="Vijayakumar V."/>
            <person name="Gluck-Thaler E."/>
            <person name="Korotkin H.B."/>
            <person name="Matheny P.B."/>
            <person name="Slot J.C."/>
        </authorList>
    </citation>
    <scope>NUCLEOTIDE SEQUENCE [LARGE SCALE GENOMIC DNA]</scope>
    <source>
        <strain evidence="1 2">2629</strain>
    </source>
</reference>
<dbReference type="EMBL" id="NHTK01005823">
    <property type="protein sequence ID" value="PPQ73332.1"/>
    <property type="molecule type" value="Genomic_DNA"/>
</dbReference>
<dbReference type="Proteomes" id="UP000284842">
    <property type="component" value="Unassembled WGS sequence"/>
</dbReference>
<dbReference type="OrthoDB" id="2857942at2759"/>
<dbReference type="AlphaFoldDB" id="A0A409W4A9"/>
<dbReference type="InParanoid" id="A0A409W4A9"/>
<protein>
    <submittedName>
        <fullName evidence="1">Uncharacterized protein</fullName>
    </submittedName>
</protein>